<dbReference type="NCBIfam" id="NF045515">
    <property type="entry name" value="Glp_gephyrin"/>
    <property type="match status" value="1"/>
</dbReference>
<dbReference type="PANTHER" id="PTHR10192">
    <property type="entry name" value="MOLYBDOPTERIN BIOSYNTHESIS PROTEIN"/>
    <property type="match status" value="1"/>
</dbReference>
<evidence type="ECO:0000256" key="6">
    <source>
        <dbReference type="RuleBase" id="RU365090"/>
    </source>
</evidence>
<dbReference type="AlphaFoldDB" id="A0A932ZSD8"/>
<evidence type="ECO:0000256" key="2">
    <source>
        <dbReference type="ARBA" id="ARBA00005046"/>
    </source>
</evidence>
<dbReference type="InterPro" id="IPR038987">
    <property type="entry name" value="MoeA-like"/>
</dbReference>
<keyword evidence="6" id="KW-0479">Metal-binding</keyword>
<evidence type="ECO:0000313" key="9">
    <source>
        <dbReference type="Proteomes" id="UP000752292"/>
    </source>
</evidence>
<name>A0A932ZSD8_UNCTE</name>
<dbReference type="PANTHER" id="PTHR10192:SF5">
    <property type="entry name" value="GEPHYRIN"/>
    <property type="match status" value="1"/>
</dbReference>
<dbReference type="GO" id="GO:0006777">
    <property type="term" value="P:Mo-molybdopterin cofactor biosynthetic process"/>
    <property type="evidence" value="ECO:0007669"/>
    <property type="project" value="UniProtKB-UniRule"/>
</dbReference>
<dbReference type="NCBIfam" id="TIGR00177">
    <property type="entry name" value="molyb_syn"/>
    <property type="match status" value="1"/>
</dbReference>
<dbReference type="GO" id="GO:0061599">
    <property type="term" value="F:molybdopterin molybdotransferase activity"/>
    <property type="evidence" value="ECO:0007669"/>
    <property type="project" value="UniProtKB-UniRule"/>
</dbReference>
<dbReference type="Proteomes" id="UP000752292">
    <property type="component" value="Unassembled WGS sequence"/>
</dbReference>
<gene>
    <name evidence="8" type="ORF">HY618_00680</name>
</gene>
<comment type="caution">
    <text evidence="8">The sequence shown here is derived from an EMBL/GenBank/DDBJ whole genome shotgun (WGS) entry which is preliminary data.</text>
</comment>
<dbReference type="InterPro" id="IPR008284">
    <property type="entry name" value="MoCF_biosynth_CS"/>
</dbReference>
<dbReference type="Gene3D" id="2.170.190.11">
    <property type="entry name" value="Molybdopterin biosynthesis moea protein, domain 3"/>
    <property type="match status" value="1"/>
</dbReference>
<evidence type="ECO:0000256" key="4">
    <source>
        <dbReference type="ARBA" id="ARBA00023150"/>
    </source>
</evidence>
<proteinExistence type="inferred from homology"/>
<dbReference type="SUPFAM" id="SSF63867">
    <property type="entry name" value="MoeA C-terminal domain-like"/>
    <property type="match status" value="1"/>
</dbReference>
<dbReference type="GO" id="GO:0046872">
    <property type="term" value="F:metal ion binding"/>
    <property type="evidence" value="ECO:0007669"/>
    <property type="project" value="UniProtKB-UniRule"/>
</dbReference>
<dbReference type="InterPro" id="IPR036425">
    <property type="entry name" value="MoaB/Mog-like_dom_sf"/>
</dbReference>
<reference evidence="8" key="1">
    <citation type="submission" date="2020-07" db="EMBL/GenBank/DDBJ databases">
        <title>Huge and variable diversity of episymbiotic CPR bacteria and DPANN archaea in groundwater ecosystems.</title>
        <authorList>
            <person name="He C.Y."/>
            <person name="Keren R."/>
            <person name="Whittaker M."/>
            <person name="Farag I.F."/>
            <person name="Doudna J."/>
            <person name="Cate J.H.D."/>
            <person name="Banfield J.F."/>
        </authorList>
    </citation>
    <scope>NUCLEOTIDE SEQUENCE</scope>
    <source>
        <strain evidence="8">NC_groundwater_1370_Ag_S-0.2um_69_93</strain>
    </source>
</reference>
<comment type="pathway">
    <text evidence="2 6">Cofactor biosynthesis; molybdopterin biosynthesis.</text>
</comment>
<evidence type="ECO:0000256" key="1">
    <source>
        <dbReference type="ARBA" id="ARBA00002901"/>
    </source>
</evidence>
<accession>A0A932ZSD8</accession>
<sequence>MEAEEARVEFFKVVSPAEAMEAVQGFAPLPAEDAPAFEAVGRILAEDVVSPVDLPDFPRATMDGYAIRAADSFGAGESIPAYLDVVGQVPMGEAPSFRVGRGQAARMSTGGMLPEGADAVVMEEYTSRPDERTLEVRRPVSAGENVLAPGDDLRKGERILPAGSRLRSQDIGAFAGVGLTVLKVRRRPRVAILPTGDELVDPRVEPRPGQVRDINRFSLAAAVTEAGGLPATEDILPDDLPTIQARLREAVERADMVLISGGSSMGVRDHTVEAIDSLGEPGVLVHGISIKPGKPTIIGRIRRGGVDKAVVGIPGHPVSALMIFYAFVRPILRQLSGEAASFASEGGKVRARLARNLPSAPGREDLVRVTLERKDGSLIAHPLMGNSAMISTLTRADGFLTIPLEREGLPAGSEVQVTLYG</sequence>
<dbReference type="InterPro" id="IPR005111">
    <property type="entry name" value="MoeA_C_domain_IV"/>
</dbReference>
<dbReference type="InterPro" id="IPR036688">
    <property type="entry name" value="MoeA_C_domain_IV_sf"/>
</dbReference>
<dbReference type="CDD" id="cd00887">
    <property type="entry name" value="MoeA"/>
    <property type="match status" value="1"/>
</dbReference>
<dbReference type="SUPFAM" id="SSF53218">
    <property type="entry name" value="Molybdenum cofactor biosynthesis proteins"/>
    <property type="match status" value="1"/>
</dbReference>
<dbReference type="GO" id="GO:0005737">
    <property type="term" value="C:cytoplasm"/>
    <property type="evidence" value="ECO:0007669"/>
    <property type="project" value="TreeGrafter"/>
</dbReference>
<comment type="similarity">
    <text evidence="3 6">Belongs to the MoeA family.</text>
</comment>
<dbReference type="Gene3D" id="3.40.980.10">
    <property type="entry name" value="MoaB/Mog-like domain"/>
    <property type="match status" value="1"/>
</dbReference>
<dbReference type="EMBL" id="JACQRX010000031">
    <property type="protein sequence ID" value="MBI4250948.1"/>
    <property type="molecule type" value="Genomic_DNA"/>
</dbReference>
<comment type="function">
    <text evidence="1 6">Catalyzes the insertion of molybdate into adenylated molybdopterin with the concomitant release of AMP.</text>
</comment>
<evidence type="ECO:0000256" key="5">
    <source>
        <dbReference type="ARBA" id="ARBA00047317"/>
    </source>
</evidence>
<evidence type="ECO:0000256" key="3">
    <source>
        <dbReference type="ARBA" id="ARBA00010763"/>
    </source>
</evidence>
<dbReference type="InterPro" id="IPR001453">
    <property type="entry name" value="MoaB/Mog_dom"/>
</dbReference>
<keyword evidence="6" id="KW-0808">Transferase</keyword>
<keyword evidence="6" id="KW-0460">Magnesium</keyword>
<dbReference type="Pfam" id="PF03453">
    <property type="entry name" value="MoeA_N"/>
    <property type="match status" value="1"/>
</dbReference>
<dbReference type="EC" id="2.10.1.1" evidence="6"/>
<comment type="catalytic activity">
    <reaction evidence="5">
        <text>adenylyl-molybdopterin + molybdate = Mo-molybdopterin + AMP + H(+)</text>
        <dbReference type="Rhea" id="RHEA:35047"/>
        <dbReference type="ChEBI" id="CHEBI:15378"/>
        <dbReference type="ChEBI" id="CHEBI:36264"/>
        <dbReference type="ChEBI" id="CHEBI:62727"/>
        <dbReference type="ChEBI" id="CHEBI:71302"/>
        <dbReference type="ChEBI" id="CHEBI:456215"/>
        <dbReference type="EC" id="2.10.1.1"/>
    </reaction>
</comment>
<dbReference type="Pfam" id="PF00994">
    <property type="entry name" value="MoCF_biosynth"/>
    <property type="match status" value="1"/>
</dbReference>
<dbReference type="Gene3D" id="2.40.340.10">
    <property type="entry name" value="MoeA, C-terminal, domain IV"/>
    <property type="match status" value="1"/>
</dbReference>
<evidence type="ECO:0000313" key="8">
    <source>
        <dbReference type="EMBL" id="MBI4250948.1"/>
    </source>
</evidence>
<dbReference type="Gene3D" id="3.90.105.10">
    <property type="entry name" value="Molybdopterin biosynthesis moea protein, domain 2"/>
    <property type="match status" value="1"/>
</dbReference>
<dbReference type="SMART" id="SM00852">
    <property type="entry name" value="MoCF_biosynth"/>
    <property type="match status" value="1"/>
</dbReference>
<protein>
    <recommendedName>
        <fullName evidence="6">Molybdopterin molybdenumtransferase</fullName>
        <ecNumber evidence="6">2.10.1.1</ecNumber>
    </recommendedName>
</protein>
<dbReference type="InterPro" id="IPR005110">
    <property type="entry name" value="MoeA_linker/N"/>
</dbReference>
<keyword evidence="6" id="KW-0500">Molybdenum</keyword>
<comment type="cofactor">
    <cofactor evidence="6">
        <name>Mg(2+)</name>
        <dbReference type="ChEBI" id="CHEBI:18420"/>
    </cofactor>
</comment>
<keyword evidence="4 6" id="KW-0501">Molybdenum cofactor biosynthesis</keyword>
<feature type="domain" description="MoaB/Mog" evidence="7">
    <location>
        <begin position="191"/>
        <end position="334"/>
    </location>
</feature>
<evidence type="ECO:0000259" key="7">
    <source>
        <dbReference type="SMART" id="SM00852"/>
    </source>
</evidence>
<dbReference type="SUPFAM" id="SSF63882">
    <property type="entry name" value="MoeA N-terminal region -like"/>
    <property type="match status" value="1"/>
</dbReference>
<dbReference type="Pfam" id="PF03454">
    <property type="entry name" value="MoeA_C"/>
    <property type="match status" value="1"/>
</dbReference>
<dbReference type="InterPro" id="IPR036135">
    <property type="entry name" value="MoeA_linker/N_sf"/>
</dbReference>
<organism evidence="8 9">
    <name type="scientific">Tectimicrobiota bacterium</name>
    <dbReference type="NCBI Taxonomy" id="2528274"/>
    <lineage>
        <taxon>Bacteria</taxon>
        <taxon>Pseudomonadati</taxon>
        <taxon>Nitrospinota/Tectimicrobiota group</taxon>
        <taxon>Candidatus Tectimicrobiota</taxon>
    </lineage>
</organism>
<dbReference type="PROSITE" id="PS01079">
    <property type="entry name" value="MOCF_BIOSYNTHESIS_2"/>
    <property type="match status" value="1"/>
</dbReference>